<evidence type="ECO:0000313" key="4">
    <source>
        <dbReference type="EMBL" id="TNV71561.1"/>
    </source>
</evidence>
<evidence type="ECO:0000259" key="2">
    <source>
        <dbReference type="Pfam" id="PF07583"/>
    </source>
</evidence>
<dbReference type="PANTHER" id="PTHR35889">
    <property type="entry name" value="CYCLOINULO-OLIGOSACCHARIDE FRUCTANOTRANSFERASE-RELATED"/>
    <property type="match status" value="1"/>
</dbReference>
<dbReference type="InterPro" id="IPR011444">
    <property type="entry name" value="DUF1549"/>
</dbReference>
<feature type="domain" description="DUF1553" evidence="3">
    <location>
        <begin position="495"/>
        <end position="722"/>
    </location>
</feature>
<comment type="caution">
    <text evidence="4">The sequence shown here is derived from an EMBL/GenBank/DDBJ whole genome shotgun (WGS) entry which is preliminary data.</text>
</comment>
<reference evidence="4" key="1">
    <citation type="submission" date="2019-06" db="EMBL/GenBank/DDBJ databases">
        <authorList>
            <person name="Zheng W."/>
        </authorList>
    </citation>
    <scope>NUCLEOTIDE SEQUENCE</scope>
    <source>
        <strain evidence="4">QDHG01</strain>
    </source>
</reference>
<accession>A0A8J8NBA2</accession>
<evidence type="ECO:0000256" key="1">
    <source>
        <dbReference type="SAM" id="SignalP"/>
    </source>
</evidence>
<keyword evidence="1" id="KW-0732">Signal</keyword>
<gene>
    <name evidence="4" type="ORF">FGO68_gene11364</name>
</gene>
<organism evidence="4 5">
    <name type="scientific">Halteria grandinella</name>
    <dbReference type="NCBI Taxonomy" id="5974"/>
    <lineage>
        <taxon>Eukaryota</taxon>
        <taxon>Sar</taxon>
        <taxon>Alveolata</taxon>
        <taxon>Ciliophora</taxon>
        <taxon>Intramacronucleata</taxon>
        <taxon>Spirotrichea</taxon>
        <taxon>Stichotrichia</taxon>
        <taxon>Sporadotrichida</taxon>
        <taxon>Halteriidae</taxon>
        <taxon>Halteria</taxon>
    </lineage>
</organism>
<sequence>MRQTRLRPSGCICAAVLFCLIAVTQSATLAGVTEIEHVRFGLDVVPILTRLGCNGGGCHGKASGQNGFMLSLLGFEPEFDYRTLVLEDRGRRVFPADPDRSLILLKATASVPHGGGRLIDRSSDDYRLLRDWIAQGARPPAKDDPSIERIEVSPAESILGMNHTYNLKVTAYLTDGSKRDVTRRSVYQVNEPGVAAVESDGTLKTQSKPGLVAVMARYGDKIATFRGAVPFVSDTTEKRRIESELDGLESKVSKSMVNRLLFRQWKRLGIIPSPPADDATFLRRATIDICGTLPTPEEIAAFLADSSPDKREKLIQRLLDRPEYADYFAVKWADILRNRGGGYSTSRQRAGTTLFAGWIRDSLADNKPYDRFVAELLTATGSQAENPPTVWYRAVRKSTDYVESVAQAFLGVRIQCAQCHHHPSEAWSQSDYYGLAAVFARVGRKGGFADAEVPTDETIYLAERGEIRHPRTGEIELPRALGTGPFRIGPSDDPRIGLAGWMAEPSNPFFPRTMVNRMWAHFLGRGLIHPVDDARSTNPPTDPELLDALAADFAANGYDVKRLIRTIVTSHAYGLSSEPSAGNRGDSQTFARYYPRRMTAEVLLDGISQVLEVPTPFPGLPTGTRAIQLPDENVAAPFLDIFGRPARQTACECERVDAPSLNQALELVNSAEIQRKLTAPDGLATRLASGASSPEEIARTAFVRILGRPPRPDESKTAVAYLASEPDRGEACRSLLWSLIATSEFLFNH</sequence>
<dbReference type="InterPro" id="IPR022655">
    <property type="entry name" value="DUF1553"/>
</dbReference>
<feature type="chain" id="PRO_5035183800" description="S-layer protein" evidence="1">
    <location>
        <begin position="27"/>
        <end position="749"/>
    </location>
</feature>
<feature type="domain" description="DUF1549" evidence="2">
    <location>
        <begin position="257"/>
        <end position="442"/>
    </location>
</feature>
<dbReference type="Gene3D" id="2.60.40.1080">
    <property type="match status" value="1"/>
</dbReference>
<evidence type="ECO:0008006" key="6">
    <source>
        <dbReference type="Google" id="ProtNLM"/>
    </source>
</evidence>
<feature type="signal peptide" evidence="1">
    <location>
        <begin position="1"/>
        <end position="26"/>
    </location>
</feature>
<dbReference type="Proteomes" id="UP000785679">
    <property type="component" value="Unassembled WGS sequence"/>
</dbReference>
<proteinExistence type="predicted"/>
<dbReference type="Pfam" id="PF07583">
    <property type="entry name" value="PSCyt2"/>
    <property type="match status" value="1"/>
</dbReference>
<keyword evidence="5" id="KW-1185">Reference proteome</keyword>
<dbReference type="PANTHER" id="PTHR35889:SF3">
    <property type="entry name" value="F-BOX DOMAIN-CONTAINING PROTEIN"/>
    <property type="match status" value="1"/>
</dbReference>
<evidence type="ECO:0000313" key="5">
    <source>
        <dbReference type="Proteomes" id="UP000785679"/>
    </source>
</evidence>
<dbReference type="AlphaFoldDB" id="A0A8J8NBA2"/>
<dbReference type="OrthoDB" id="447416at2759"/>
<dbReference type="EMBL" id="RRYP01029755">
    <property type="protein sequence ID" value="TNV71561.1"/>
    <property type="molecule type" value="Genomic_DNA"/>
</dbReference>
<evidence type="ECO:0000259" key="3">
    <source>
        <dbReference type="Pfam" id="PF07587"/>
    </source>
</evidence>
<protein>
    <recommendedName>
        <fullName evidence="6">S-layer protein</fullName>
    </recommendedName>
</protein>
<dbReference type="Pfam" id="PF07587">
    <property type="entry name" value="PSD1"/>
    <property type="match status" value="1"/>
</dbReference>
<name>A0A8J8NBA2_HALGN</name>